<dbReference type="AlphaFoldDB" id="A0A9W7CIV3"/>
<sequence>MSHIPDRGSFLLLLILLASIHSNQSFLSQHIFIKPTLLPSVSSSTEKTNTRLLSSRPGGLLDVPSLSLSDLNDSDRALLEAFRSQNLNDDDASSIDSMELLPTGSGLPPLPSTYNSEYLSFIFDKRPLLALKRSVQIFQQLNGVLLGLVASFLKGELDTPSAQAANAANLRTTLTKLGPFFIKAGQALSIRPDVLPPPAMIEMQRLCDKVPSYSSDMAFGIFQEELGKSVQEAYKSISAEPVAAASLGQVYKAVTWEGEEVAVKVQRPGVLETVSLDLYLVRKFGGVVNALGLNSGLDVVGLLDEFAFRFYDELDYLKEMSNGDRIYEQFKNVDNVKIPKNYPALTSRRVHTAEWCNGEKLSQSKSDDVGALVNLGVIVYLQMLLENGFFHADPHPGNMLRGDNGELVILDFGLMTDVSENARLGMVEAIVHLLNRDYELIGGDFVNLEFISPETDTTPIVPALKKVFDAALSGGGAKSINFQEVSADLAEITFEYDFKLPPYFALIIRAIAVLEGIALVGNPEFAIIDEAFPWIAKKLLSGSDERVKESLRYLVYGKEGIFDADRLIDVLVAFEKYASIKTGDGTAFKQDGVRGGRDMADKAGSVRGTKAVEFDGGKVALSEAAAPSDAAGKEALKFFFSEDGDFFRTFMLDEIANSVDALSRDALFTIGKSFGLSSDVKSPMGGLLLPGVGLLRSFNPPLNQKDKKNVAEVQKLLSFLRGRGTGDGGSGGGFGEIIPVLNEFRSETRDFFVQVMLRLTEKRIARGLNYLSSSSSSSSSSSAVVK</sequence>
<dbReference type="Proteomes" id="UP001165160">
    <property type="component" value="Unassembled WGS sequence"/>
</dbReference>
<dbReference type="InterPro" id="IPR050154">
    <property type="entry name" value="UbiB_kinase"/>
</dbReference>
<dbReference type="PANTHER" id="PTHR10566">
    <property type="entry name" value="CHAPERONE-ACTIVITY OF BC1 COMPLEX CABC1 -RELATED"/>
    <property type="match status" value="1"/>
</dbReference>
<reference evidence="5" key="1">
    <citation type="journal article" date="2023" name="Commun. Biol.">
        <title>Genome analysis of Parmales, the sister group of diatoms, reveals the evolutionary specialization of diatoms from phago-mixotrophs to photoautotrophs.</title>
        <authorList>
            <person name="Ban H."/>
            <person name="Sato S."/>
            <person name="Yoshikawa S."/>
            <person name="Yamada K."/>
            <person name="Nakamura Y."/>
            <person name="Ichinomiya M."/>
            <person name="Sato N."/>
            <person name="Blanc-Mathieu R."/>
            <person name="Endo H."/>
            <person name="Kuwata A."/>
            <person name="Ogata H."/>
        </authorList>
    </citation>
    <scope>NUCLEOTIDE SEQUENCE [LARGE SCALE GENOMIC DNA]</scope>
    <source>
        <strain evidence="5">NIES 3699</strain>
    </source>
</reference>
<gene>
    <name evidence="4" type="ORF">TrVE_jg1443</name>
</gene>
<keyword evidence="2" id="KW-0732">Signal</keyword>
<comment type="caution">
    <text evidence="4">The sequence shown here is derived from an EMBL/GenBank/DDBJ whole genome shotgun (WGS) entry which is preliminary data.</text>
</comment>
<evidence type="ECO:0000256" key="2">
    <source>
        <dbReference type="SAM" id="SignalP"/>
    </source>
</evidence>
<dbReference type="InterPro" id="IPR000719">
    <property type="entry name" value="Prot_kinase_dom"/>
</dbReference>
<comment type="similarity">
    <text evidence="1">Belongs to the protein kinase superfamily. ADCK protein kinase family.</text>
</comment>
<organism evidence="4 5">
    <name type="scientific">Triparma verrucosa</name>
    <dbReference type="NCBI Taxonomy" id="1606542"/>
    <lineage>
        <taxon>Eukaryota</taxon>
        <taxon>Sar</taxon>
        <taxon>Stramenopiles</taxon>
        <taxon>Ochrophyta</taxon>
        <taxon>Bolidophyceae</taxon>
        <taxon>Parmales</taxon>
        <taxon>Triparmaceae</taxon>
        <taxon>Triparma</taxon>
    </lineage>
</organism>
<dbReference type="GO" id="GO:0005524">
    <property type="term" value="F:ATP binding"/>
    <property type="evidence" value="ECO:0007669"/>
    <property type="project" value="InterPro"/>
</dbReference>
<dbReference type="SUPFAM" id="SSF56112">
    <property type="entry name" value="Protein kinase-like (PK-like)"/>
    <property type="match status" value="1"/>
</dbReference>
<dbReference type="GO" id="GO:0004672">
    <property type="term" value="F:protein kinase activity"/>
    <property type="evidence" value="ECO:0007669"/>
    <property type="project" value="InterPro"/>
</dbReference>
<protein>
    <recommendedName>
        <fullName evidence="3">Protein kinase domain-containing protein</fullName>
    </recommendedName>
</protein>
<name>A0A9W7CIV3_9STRA</name>
<accession>A0A9W7CIV3</accession>
<evidence type="ECO:0000256" key="1">
    <source>
        <dbReference type="ARBA" id="ARBA00009670"/>
    </source>
</evidence>
<dbReference type="PROSITE" id="PS50011">
    <property type="entry name" value="PROTEIN_KINASE_DOM"/>
    <property type="match status" value="1"/>
</dbReference>
<keyword evidence="5" id="KW-1185">Reference proteome</keyword>
<proteinExistence type="inferred from homology"/>
<evidence type="ECO:0000313" key="5">
    <source>
        <dbReference type="Proteomes" id="UP001165160"/>
    </source>
</evidence>
<feature type="signal peptide" evidence="2">
    <location>
        <begin position="1"/>
        <end position="25"/>
    </location>
</feature>
<dbReference type="EMBL" id="BRXX01000349">
    <property type="protein sequence ID" value="GMI06495.1"/>
    <property type="molecule type" value="Genomic_DNA"/>
</dbReference>
<feature type="chain" id="PRO_5040717544" description="Protein kinase domain-containing protein" evidence="2">
    <location>
        <begin position="26"/>
        <end position="786"/>
    </location>
</feature>
<dbReference type="CDD" id="cd05121">
    <property type="entry name" value="ABC1_ADCK3-like"/>
    <property type="match status" value="1"/>
</dbReference>
<evidence type="ECO:0000313" key="4">
    <source>
        <dbReference type="EMBL" id="GMI06495.1"/>
    </source>
</evidence>
<dbReference type="Pfam" id="PF03109">
    <property type="entry name" value="ABC1"/>
    <property type="match status" value="1"/>
</dbReference>
<feature type="domain" description="Protein kinase" evidence="3">
    <location>
        <begin position="236"/>
        <end position="562"/>
    </location>
</feature>
<dbReference type="InterPro" id="IPR011009">
    <property type="entry name" value="Kinase-like_dom_sf"/>
</dbReference>
<dbReference type="InterPro" id="IPR004147">
    <property type="entry name" value="ABC1_dom"/>
</dbReference>
<evidence type="ECO:0000259" key="3">
    <source>
        <dbReference type="PROSITE" id="PS50011"/>
    </source>
</evidence>
<dbReference type="PANTHER" id="PTHR10566:SF117">
    <property type="entry name" value="UNUSUAL PROTEIN KINASE-RELATED"/>
    <property type="match status" value="1"/>
</dbReference>